<evidence type="ECO:0000313" key="3">
    <source>
        <dbReference type="EMBL" id="CAE6995429.1"/>
    </source>
</evidence>
<evidence type="ECO:0000256" key="2">
    <source>
        <dbReference type="SAM" id="Phobius"/>
    </source>
</evidence>
<proteinExistence type="predicted"/>
<feature type="region of interest" description="Disordered" evidence="1">
    <location>
        <begin position="669"/>
        <end position="695"/>
    </location>
</feature>
<dbReference type="Pfam" id="PF11374">
    <property type="entry name" value="DUF3176"/>
    <property type="match status" value="1"/>
</dbReference>
<sequence length="695" mass="77974">MIKTTHYSISMSVVSPHTTPILPKSSTEHSARDAPPIGYDTRPSCDSTPKEKKSLDLVQKLERKLADYNASQNVFKRWLFEITSWLVSALCMGAVIVICVRISGKEMVHSEKLLILVSLLGKIASAALIIPTSEALGQLKWNWFNNSQAMRDFEIFDKASRGPWGAALLLFRTKGRSLAALGALLIVLLLAIDTFFQQLILYPDQWTLHHTLGEIPRVVFYDPAYLKEYRYNFETSPTDKDLTPIIDEYLYNNGTQPVPFGNGNRPEIPLSCPTSNCTWPTYDTLAVCSKCTEVAELLDITYMCTNTTIDWSSYWYGPLRDIPYPVGIVCGHFLNATTDNPTLLTGYSINKTEHGEIHDEVLLQRNIPLTGFINKVRSYGVGSVAFENIRNPLFDSLVVSAPNGPESVYQGKQPLVTECALFWCVQTIQSSYNLGKYSEEIISEFHNMSTGPSPWESWQIPEEEGGGDFLVYTENITISPPAPSINTREIISNDQFGANNITAANAMAPFDDFFPSAYTAENTSTTRRLVCKYYDDGPSVRTLVSSPWLAPNNVTHHIERLATAITNRIRSSISKEMVTGQAFFTEKYVTVRWGWLTFPLLLLVLSLLFLVSTIIKTSKDNNIWKSSSLPTLIYSLPKETQGQFTNSSTWNSTKETKKVRIRLNPKTGWRVSGQSQLSTSPQLPRPAVQPHHSWI</sequence>
<feature type="transmembrane region" description="Helical" evidence="2">
    <location>
        <begin position="178"/>
        <end position="196"/>
    </location>
</feature>
<feature type="transmembrane region" description="Helical" evidence="2">
    <location>
        <begin position="593"/>
        <end position="615"/>
    </location>
</feature>
<gene>
    <name evidence="3" type="ORF">PTTW11_00101</name>
</gene>
<evidence type="ECO:0000313" key="4">
    <source>
        <dbReference type="Proteomes" id="UP000472372"/>
    </source>
</evidence>
<keyword evidence="2" id="KW-0812">Transmembrane</keyword>
<organism evidence="3 4">
    <name type="scientific">Pyrenophora teres f. teres</name>
    <dbReference type="NCBI Taxonomy" id="97479"/>
    <lineage>
        <taxon>Eukaryota</taxon>
        <taxon>Fungi</taxon>
        <taxon>Dikarya</taxon>
        <taxon>Ascomycota</taxon>
        <taxon>Pezizomycotina</taxon>
        <taxon>Dothideomycetes</taxon>
        <taxon>Pleosporomycetidae</taxon>
        <taxon>Pleosporales</taxon>
        <taxon>Pleosporineae</taxon>
        <taxon>Pleosporaceae</taxon>
        <taxon>Pyrenophora</taxon>
    </lineage>
</organism>
<dbReference type="EMBL" id="HG992977">
    <property type="protein sequence ID" value="CAE6995429.1"/>
    <property type="molecule type" value="Genomic_DNA"/>
</dbReference>
<accession>A0A6S6VEX2</accession>
<feature type="transmembrane region" description="Helical" evidence="2">
    <location>
        <begin position="82"/>
        <end position="101"/>
    </location>
</feature>
<feature type="compositionally biased region" description="Polar residues" evidence="1">
    <location>
        <begin position="672"/>
        <end position="682"/>
    </location>
</feature>
<dbReference type="AlphaFoldDB" id="A0A6S6VEX2"/>
<protein>
    <submittedName>
        <fullName evidence="3">DUF3176 domain containing protein</fullName>
    </submittedName>
</protein>
<dbReference type="PANTHER" id="PTHR35394">
    <property type="entry name" value="DUF3176 DOMAIN-CONTAINING PROTEIN"/>
    <property type="match status" value="1"/>
</dbReference>
<dbReference type="PANTHER" id="PTHR35394:SF5">
    <property type="entry name" value="DUF3176 DOMAIN-CONTAINING PROTEIN"/>
    <property type="match status" value="1"/>
</dbReference>
<dbReference type="InterPro" id="IPR021514">
    <property type="entry name" value="DUF3176"/>
</dbReference>
<keyword evidence="2" id="KW-1133">Transmembrane helix</keyword>
<feature type="region of interest" description="Disordered" evidence="1">
    <location>
        <begin position="18"/>
        <end position="51"/>
    </location>
</feature>
<reference evidence="3" key="1">
    <citation type="submission" date="2021-02" db="EMBL/GenBank/DDBJ databases">
        <authorList>
            <person name="Syme A R."/>
            <person name="Syme A R."/>
            <person name="Moolhuijzen P."/>
        </authorList>
    </citation>
    <scope>NUCLEOTIDE SEQUENCE</scope>
    <source>
        <strain evidence="3">W1-1</strain>
    </source>
</reference>
<keyword evidence="2" id="KW-0472">Membrane</keyword>
<dbReference type="Proteomes" id="UP000472372">
    <property type="component" value="Chromosome 1"/>
</dbReference>
<name>A0A6S6VEX2_9PLEO</name>
<evidence type="ECO:0000256" key="1">
    <source>
        <dbReference type="SAM" id="MobiDB-lite"/>
    </source>
</evidence>
<feature type="transmembrane region" description="Helical" evidence="2">
    <location>
        <begin position="113"/>
        <end position="133"/>
    </location>
</feature>